<dbReference type="AlphaFoldDB" id="A0AAV5T5P1"/>
<keyword evidence="4" id="KW-1185">Reference proteome</keyword>
<dbReference type="InterPro" id="IPR013087">
    <property type="entry name" value="Znf_C2H2_type"/>
</dbReference>
<organism evidence="3 4">
    <name type="scientific">Pristionchus entomophagus</name>
    <dbReference type="NCBI Taxonomy" id="358040"/>
    <lineage>
        <taxon>Eukaryota</taxon>
        <taxon>Metazoa</taxon>
        <taxon>Ecdysozoa</taxon>
        <taxon>Nematoda</taxon>
        <taxon>Chromadorea</taxon>
        <taxon>Rhabditida</taxon>
        <taxon>Rhabditina</taxon>
        <taxon>Diplogasteromorpha</taxon>
        <taxon>Diplogasteroidea</taxon>
        <taxon>Neodiplogasteridae</taxon>
        <taxon>Pristionchus</taxon>
    </lineage>
</organism>
<feature type="non-terminal residue" evidence="3">
    <location>
        <position position="115"/>
    </location>
</feature>
<sequence>PMFLAESNRDPEATEDELFNAEPLLNRQFVEDESEAGSSTGNGRSATAIVSPTTTPLGLTPRVMAFGDAPADIKRECTVCERVLQNDQEFADHINEFHPVERLTVQDPPLRCHIC</sequence>
<feature type="compositionally biased region" description="Polar residues" evidence="1">
    <location>
        <begin position="36"/>
        <end position="54"/>
    </location>
</feature>
<dbReference type="EMBL" id="BTSX01000003">
    <property type="protein sequence ID" value="GMS88949.1"/>
    <property type="molecule type" value="Genomic_DNA"/>
</dbReference>
<name>A0AAV5T5P1_9BILA</name>
<feature type="domain" description="C2H2-type" evidence="2">
    <location>
        <begin position="77"/>
        <end position="98"/>
    </location>
</feature>
<proteinExistence type="predicted"/>
<comment type="caution">
    <text evidence="3">The sequence shown here is derived from an EMBL/GenBank/DDBJ whole genome shotgun (WGS) entry which is preliminary data.</text>
</comment>
<feature type="region of interest" description="Disordered" evidence="1">
    <location>
        <begin position="1"/>
        <end position="54"/>
    </location>
</feature>
<evidence type="ECO:0000259" key="2">
    <source>
        <dbReference type="PROSITE" id="PS00028"/>
    </source>
</evidence>
<evidence type="ECO:0000256" key="1">
    <source>
        <dbReference type="SAM" id="MobiDB-lite"/>
    </source>
</evidence>
<feature type="non-terminal residue" evidence="3">
    <location>
        <position position="1"/>
    </location>
</feature>
<dbReference type="Proteomes" id="UP001432027">
    <property type="component" value="Unassembled WGS sequence"/>
</dbReference>
<protein>
    <recommendedName>
        <fullName evidence="2">C2H2-type domain-containing protein</fullName>
    </recommendedName>
</protein>
<evidence type="ECO:0000313" key="3">
    <source>
        <dbReference type="EMBL" id="GMS88949.1"/>
    </source>
</evidence>
<evidence type="ECO:0000313" key="4">
    <source>
        <dbReference type="Proteomes" id="UP001432027"/>
    </source>
</evidence>
<gene>
    <name evidence="3" type="ORF">PENTCL1PPCAC_11124</name>
</gene>
<accession>A0AAV5T5P1</accession>
<dbReference type="PROSITE" id="PS00028">
    <property type="entry name" value="ZINC_FINGER_C2H2_1"/>
    <property type="match status" value="1"/>
</dbReference>
<reference evidence="3" key="1">
    <citation type="submission" date="2023-10" db="EMBL/GenBank/DDBJ databases">
        <title>Genome assembly of Pristionchus species.</title>
        <authorList>
            <person name="Yoshida K."/>
            <person name="Sommer R.J."/>
        </authorList>
    </citation>
    <scope>NUCLEOTIDE SEQUENCE</scope>
    <source>
        <strain evidence="3">RS0144</strain>
    </source>
</reference>